<dbReference type="GO" id="GO:0016987">
    <property type="term" value="F:sigma factor activity"/>
    <property type="evidence" value="ECO:0007669"/>
    <property type="project" value="UniProtKB-KW"/>
</dbReference>
<dbReference type="PANTHER" id="PTHR30173">
    <property type="entry name" value="SIGMA 19 FACTOR"/>
    <property type="match status" value="1"/>
</dbReference>
<protein>
    <submittedName>
        <fullName evidence="10">RNA polymerase sigma-70 factor, ECF subfamily</fullName>
    </submittedName>
</protein>
<dbReference type="Pfam" id="PF04542">
    <property type="entry name" value="Sigma70_r2"/>
    <property type="match status" value="1"/>
</dbReference>
<dbReference type="Gene3D" id="1.10.1740.10">
    <property type="match status" value="1"/>
</dbReference>
<evidence type="ECO:0000256" key="1">
    <source>
        <dbReference type="ARBA" id="ARBA00010641"/>
    </source>
</evidence>
<feature type="domain" description="RNA polymerase sigma factor 70 region 4 type 2" evidence="8">
    <location>
        <begin position="217"/>
        <end position="268"/>
    </location>
</feature>
<gene>
    <name evidence="10" type="ORF">SAMN05216223_108251</name>
</gene>
<dbReference type="Proteomes" id="UP000236754">
    <property type="component" value="Unassembled WGS sequence"/>
</dbReference>
<dbReference type="GO" id="GO:0006352">
    <property type="term" value="P:DNA-templated transcription initiation"/>
    <property type="evidence" value="ECO:0007669"/>
    <property type="project" value="InterPro"/>
</dbReference>
<evidence type="ECO:0000259" key="7">
    <source>
        <dbReference type="Pfam" id="PF04542"/>
    </source>
</evidence>
<sequence>MSDTPQRRPAPAGEPSTQFGAAPAAEGSPVPAEDTAKSIAGFGAEGTAGATAGLGTTELGAALTARGAAEATAEQGSALTGEVPAGPVAEATAGRAGDRATQAFVGLRELLFSVVYNMLGSVSDTEDVLQETWLAWTRRTDRADGAEIDNPRAYLVRIAVNQALARQAGINRRRETYVGSWLPEPLVTQTPPARESDAAARAADAAETALRNESVSMALLVVLETLTPLERAVFVLHEVFGYAHTEIAAILDRSPAAVRQLGHRAREHVHARRPRYQADPRLQQQITERFVAAALGGDLAALMELLAPEVTMWSDGGGKARSALRPVEGRDNVARMLTGYAGKQLPAALDIRYRYVNGDPSAVVFSGDSPYAVMVMDLDPDSDQVTDIFLVTNPDKLARVRLEDGDDDPSRPA</sequence>
<dbReference type="InterPro" id="IPR036388">
    <property type="entry name" value="WH-like_DNA-bd_sf"/>
</dbReference>
<feature type="domain" description="SnoaL-like" evidence="9">
    <location>
        <begin position="288"/>
        <end position="367"/>
    </location>
</feature>
<name>A0A1H6CBB7_9ACTN</name>
<evidence type="ECO:0000256" key="3">
    <source>
        <dbReference type="ARBA" id="ARBA00023015"/>
    </source>
</evidence>
<reference evidence="10 11" key="1">
    <citation type="submission" date="2016-10" db="EMBL/GenBank/DDBJ databases">
        <authorList>
            <person name="de Groot N.N."/>
        </authorList>
    </citation>
    <scope>NUCLEOTIDE SEQUENCE [LARGE SCALE GENOMIC DNA]</scope>
    <source>
        <strain evidence="10 11">CGMCC 4.2023</strain>
    </source>
</reference>
<dbReference type="InterPro" id="IPR037401">
    <property type="entry name" value="SnoaL-like"/>
</dbReference>
<dbReference type="Gene3D" id="1.10.10.10">
    <property type="entry name" value="Winged helix-like DNA-binding domain superfamily/Winged helix DNA-binding domain"/>
    <property type="match status" value="1"/>
</dbReference>
<dbReference type="InterPro" id="IPR032710">
    <property type="entry name" value="NTF2-like_dom_sf"/>
</dbReference>
<evidence type="ECO:0000256" key="5">
    <source>
        <dbReference type="ARBA" id="ARBA00023163"/>
    </source>
</evidence>
<dbReference type="InterPro" id="IPR013325">
    <property type="entry name" value="RNA_pol_sigma_r2"/>
</dbReference>
<dbReference type="CDD" id="cd06171">
    <property type="entry name" value="Sigma70_r4"/>
    <property type="match status" value="1"/>
</dbReference>
<evidence type="ECO:0000256" key="6">
    <source>
        <dbReference type="SAM" id="MobiDB-lite"/>
    </source>
</evidence>
<dbReference type="EMBL" id="FNVU01000008">
    <property type="protein sequence ID" value="SEG70234.1"/>
    <property type="molecule type" value="Genomic_DNA"/>
</dbReference>
<dbReference type="Pfam" id="PF08281">
    <property type="entry name" value="Sigma70_r4_2"/>
    <property type="match status" value="1"/>
</dbReference>
<dbReference type="AlphaFoldDB" id="A0A1H6CBB7"/>
<evidence type="ECO:0000313" key="10">
    <source>
        <dbReference type="EMBL" id="SEG70234.1"/>
    </source>
</evidence>
<keyword evidence="4" id="KW-0731">Sigma factor</keyword>
<proteinExistence type="inferred from homology"/>
<dbReference type="SUPFAM" id="SSF88659">
    <property type="entry name" value="Sigma3 and sigma4 domains of RNA polymerase sigma factors"/>
    <property type="match status" value="1"/>
</dbReference>
<dbReference type="SUPFAM" id="SSF88946">
    <property type="entry name" value="Sigma2 domain of RNA polymerase sigma factors"/>
    <property type="match status" value="1"/>
</dbReference>
<evidence type="ECO:0000256" key="4">
    <source>
        <dbReference type="ARBA" id="ARBA00023082"/>
    </source>
</evidence>
<evidence type="ECO:0000259" key="8">
    <source>
        <dbReference type="Pfam" id="PF08281"/>
    </source>
</evidence>
<dbReference type="PANTHER" id="PTHR30173:SF36">
    <property type="entry name" value="ECF RNA POLYMERASE SIGMA FACTOR SIGJ"/>
    <property type="match status" value="1"/>
</dbReference>
<dbReference type="NCBIfam" id="TIGR02937">
    <property type="entry name" value="sigma70-ECF"/>
    <property type="match status" value="1"/>
</dbReference>
<accession>A0A1H6CBB7</accession>
<dbReference type="InterPro" id="IPR013249">
    <property type="entry name" value="RNA_pol_sigma70_r4_t2"/>
</dbReference>
<organism evidence="10 11">
    <name type="scientific">Actinacidiphila yanglinensis</name>
    <dbReference type="NCBI Taxonomy" id="310779"/>
    <lineage>
        <taxon>Bacteria</taxon>
        <taxon>Bacillati</taxon>
        <taxon>Actinomycetota</taxon>
        <taxon>Actinomycetes</taxon>
        <taxon>Kitasatosporales</taxon>
        <taxon>Streptomycetaceae</taxon>
        <taxon>Actinacidiphila</taxon>
    </lineage>
</organism>
<dbReference type="InterPro" id="IPR014284">
    <property type="entry name" value="RNA_pol_sigma-70_dom"/>
</dbReference>
<evidence type="ECO:0000259" key="9">
    <source>
        <dbReference type="Pfam" id="PF12680"/>
    </source>
</evidence>
<comment type="subunit">
    <text evidence="2">Interacts transiently with the RNA polymerase catalytic core formed by RpoA, RpoB, RpoC and RpoZ (2 alpha, 1 beta, 1 beta' and 1 omega subunit) to form the RNA polymerase holoenzyme that can initiate transcription.</text>
</comment>
<evidence type="ECO:0000256" key="2">
    <source>
        <dbReference type="ARBA" id="ARBA00011344"/>
    </source>
</evidence>
<dbReference type="GO" id="GO:0003677">
    <property type="term" value="F:DNA binding"/>
    <property type="evidence" value="ECO:0007669"/>
    <property type="project" value="InterPro"/>
</dbReference>
<comment type="similarity">
    <text evidence="1">Belongs to the sigma-70 factor family. ECF subfamily.</text>
</comment>
<keyword evidence="11" id="KW-1185">Reference proteome</keyword>
<dbReference type="Pfam" id="PF12680">
    <property type="entry name" value="SnoaL_2"/>
    <property type="match status" value="1"/>
</dbReference>
<keyword evidence="5" id="KW-0804">Transcription</keyword>
<dbReference type="NCBIfam" id="NF007214">
    <property type="entry name" value="PRK09636.1"/>
    <property type="match status" value="1"/>
</dbReference>
<dbReference type="InterPro" id="IPR013324">
    <property type="entry name" value="RNA_pol_sigma_r3/r4-like"/>
</dbReference>
<dbReference type="Gene3D" id="3.10.450.50">
    <property type="match status" value="1"/>
</dbReference>
<dbReference type="InterPro" id="IPR052704">
    <property type="entry name" value="ECF_Sigma-70_Domain"/>
</dbReference>
<feature type="region of interest" description="Disordered" evidence="6">
    <location>
        <begin position="1"/>
        <end position="39"/>
    </location>
</feature>
<feature type="domain" description="RNA polymerase sigma-70 region 2" evidence="7">
    <location>
        <begin position="108"/>
        <end position="164"/>
    </location>
</feature>
<dbReference type="InterPro" id="IPR007627">
    <property type="entry name" value="RNA_pol_sigma70_r2"/>
</dbReference>
<evidence type="ECO:0000313" key="11">
    <source>
        <dbReference type="Proteomes" id="UP000236754"/>
    </source>
</evidence>
<dbReference type="SUPFAM" id="SSF54427">
    <property type="entry name" value="NTF2-like"/>
    <property type="match status" value="1"/>
</dbReference>
<keyword evidence="3" id="KW-0805">Transcription regulation</keyword>